<dbReference type="OrthoDB" id="10039931at2759"/>
<feature type="binding site" evidence="11">
    <location>
        <position position="16"/>
    </location>
    <ligand>
        <name>Zn(2+)</name>
        <dbReference type="ChEBI" id="CHEBI:29105"/>
    </ligand>
</feature>
<feature type="domain" description="C2H2-type" evidence="13">
    <location>
        <begin position="545"/>
        <end position="567"/>
    </location>
</feature>
<dbReference type="InParanoid" id="A0A1W4XWR2"/>
<reference evidence="16" key="1">
    <citation type="submission" date="2025-08" db="UniProtKB">
        <authorList>
            <consortium name="RefSeq"/>
        </authorList>
    </citation>
    <scope>IDENTIFICATION</scope>
    <source>
        <tissue evidence="16">Entire body</tissue>
    </source>
</reference>
<dbReference type="Gene3D" id="3.40.1800.20">
    <property type="match status" value="1"/>
</dbReference>
<dbReference type="SMART" id="SM00355">
    <property type="entry name" value="ZnF_C2H2"/>
    <property type="match status" value="22"/>
</dbReference>
<feature type="domain" description="C2H2-type" evidence="13">
    <location>
        <begin position="1183"/>
        <end position="1210"/>
    </location>
</feature>
<keyword evidence="6 11" id="KW-0862">Zinc</keyword>
<evidence type="ECO:0000256" key="3">
    <source>
        <dbReference type="ARBA" id="ARBA00022723"/>
    </source>
</evidence>
<dbReference type="Pfam" id="PF07776">
    <property type="entry name" value="zf-AD"/>
    <property type="match status" value="1"/>
</dbReference>
<dbReference type="InterPro" id="IPR012934">
    <property type="entry name" value="Znf_AD"/>
</dbReference>
<feature type="domain" description="C2H2-type" evidence="13">
    <location>
        <begin position="918"/>
        <end position="945"/>
    </location>
</feature>
<evidence type="ECO:0000256" key="8">
    <source>
        <dbReference type="ARBA" id="ARBA00023163"/>
    </source>
</evidence>
<evidence type="ECO:0000256" key="6">
    <source>
        <dbReference type="ARBA" id="ARBA00022833"/>
    </source>
</evidence>
<feature type="domain" description="C2H2-type" evidence="13">
    <location>
        <begin position="830"/>
        <end position="852"/>
    </location>
</feature>
<dbReference type="Pfam" id="PF12874">
    <property type="entry name" value="zf-met"/>
    <property type="match status" value="1"/>
</dbReference>
<evidence type="ECO:0000256" key="7">
    <source>
        <dbReference type="ARBA" id="ARBA00023015"/>
    </source>
</evidence>
<keyword evidence="15" id="KW-1185">Reference proteome</keyword>
<dbReference type="InterPro" id="IPR013087">
    <property type="entry name" value="Znf_C2H2_type"/>
</dbReference>
<feature type="region of interest" description="Disordered" evidence="12">
    <location>
        <begin position="1040"/>
        <end position="1059"/>
    </location>
</feature>
<comment type="similarity">
    <text evidence="2">Belongs to the krueppel C2H2-type zinc-finger protein family.</text>
</comment>
<evidence type="ECO:0000256" key="12">
    <source>
        <dbReference type="SAM" id="MobiDB-lite"/>
    </source>
</evidence>
<evidence type="ECO:0000256" key="2">
    <source>
        <dbReference type="ARBA" id="ARBA00006991"/>
    </source>
</evidence>
<dbReference type="Proteomes" id="UP000192223">
    <property type="component" value="Unplaced"/>
</dbReference>
<keyword evidence="8" id="KW-0804">Transcription</keyword>
<dbReference type="PANTHER" id="PTHR47772">
    <property type="entry name" value="ZINC FINGER PROTEIN 200"/>
    <property type="match status" value="1"/>
</dbReference>
<feature type="compositionally biased region" description="Polar residues" evidence="12">
    <location>
        <begin position="233"/>
        <end position="247"/>
    </location>
</feature>
<keyword evidence="9" id="KW-0539">Nucleus</keyword>
<dbReference type="SUPFAM" id="SSF57716">
    <property type="entry name" value="Glucocorticoid receptor-like (DNA-binding domain)"/>
    <property type="match status" value="1"/>
</dbReference>
<evidence type="ECO:0000256" key="5">
    <source>
        <dbReference type="ARBA" id="ARBA00022771"/>
    </source>
</evidence>
<dbReference type="Gene3D" id="3.30.160.60">
    <property type="entry name" value="Classic Zinc Finger"/>
    <property type="match status" value="11"/>
</dbReference>
<keyword evidence="5 10" id="KW-0863">Zinc-finger</keyword>
<dbReference type="KEGG" id="apln:108745267"/>
<feature type="domain" description="C2H2-type" evidence="13">
    <location>
        <begin position="690"/>
        <end position="712"/>
    </location>
</feature>
<evidence type="ECO:0000256" key="4">
    <source>
        <dbReference type="ARBA" id="ARBA00022737"/>
    </source>
</evidence>
<gene>
    <name evidence="16" type="primary">LOC108745267</name>
</gene>
<dbReference type="AlphaFoldDB" id="A0A1W4XWR2"/>
<dbReference type="GO" id="GO:0008270">
    <property type="term" value="F:zinc ion binding"/>
    <property type="evidence" value="ECO:0007669"/>
    <property type="project" value="UniProtKB-UniRule"/>
</dbReference>
<dbReference type="RefSeq" id="XP_018336913.1">
    <property type="nucleotide sequence ID" value="XM_018481411.2"/>
</dbReference>
<dbReference type="PROSITE" id="PS50157">
    <property type="entry name" value="ZINC_FINGER_C2H2_2"/>
    <property type="match status" value="12"/>
</dbReference>
<protein>
    <submittedName>
        <fullName evidence="16">Zinc finger protein 845-like</fullName>
    </submittedName>
</protein>
<comment type="subcellular location">
    <subcellularLocation>
        <location evidence="1">Nucleus</location>
    </subcellularLocation>
</comment>
<feature type="domain" description="C2H2-type" evidence="13">
    <location>
        <begin position="574"/>
        <end position="602"/>
    </location>
</feature>
<organism evidence="15 16">
    <name type="scientific">Agrilus planipennis</name>
    <name type="common">Emerald ash borer</name>
    <name type="synonym">Agrilus marcopoli</name>
    <dbReference type="NCBI Taxonomy" id="224129"/>
    <lineage>
        <taxon>Eukaryota</taxon>
        <taxon>Metazoa</taxon>
        <taxon>Ecdysozoa</taxon>
        <taxon>Arthropoda</taxon>
        <taxon>Hexapoda</taxon>
        <taxon>Insecta</taxon>
        <taxon>Pterygota</taxon>
        <taxon>Neoptera</taxon>
        <taxon>Endopterygota</taxon>
        <taxon>Coleoptera</taxon>
        <taxon>Polyphaga</taxon>
        <taxon>Elateriformia</taxon>
        <taxon>Buprestoidea</taxon>
        <taxon>Buprestidae</taxon>
        <taxon>Agrilinae</taxon>
        <taxon>Agrilus</taxon>
    </lineage>
</organism>
<dbReference type="InterPro" id="IPR036236">
    <property type="entry name" value="Znf_C2H2_sf"/>
</dbReference>
<dbReference type="InterPro" id="IPR050636">
    <property type="entry name" value="C2H2-ZF_domain-containing"/>
</dbReference>
<feature type="region of interest" description="Disordered" evidence="12">
    <location>
        <begin position="976"/>
        <end position="997"/>
    </location>
</feature>
<evidence type="ECO:0000259" key="13">
    <source>
        <dbReference type="PROSITE" id="PS50157"/>
    </source>
</evidence>
<evidence type="ECO:0000313" key="16">
    <source>
        <dbReference type="RefSeq" id="XP_018336913.1"/>
    </source>
</evidence>
<keyword evidence="7" id="KW-0805">Transcription regulation</keyword>
<feature type="region of interest" description="Disordered" evidence="12">
    <location>
        <begin position="505"/>
        <end position="527"/>
    </location>
</feature>
<dbReference type="STRING" id="224129.A0A1W4XWR2"/>
<feature type="domain" description="C2H2-type" evidence="13">
    <location>
        <begin position="645"/>
        <end position="672"/>
    </location>
</feature>
<dbReference type="SUPFAM" id="SSF57667">
    <property type="entry name" value="beta-beta-alpha zinc fingers"/>
    <property type="match status" value="7"/>
</dbReference>
<dbReference type="PANTHER" id="PTHR47772:SF15">
    <property type="entry name" value="REDUCED EXPRESSION 2-RELATED"/>
    <property type="match status" value="1"/>
</dbReference>
<dbReference type="Pfam" id="PF00096">
    <property type="entry name" value="zf-C2H2"/>
    <property type="match status" value="7"/>
</dbReference>
<evidence type="ECO:0000256" key="1">
    <source>
        <dbReference type="ARBA" id="ARBA00004123"/>
    </source>
</evidence>
<feature type="compositionally biased region" description="Polar residues" evidence="12">
    <location>
        <begin position="985"/>
        <end position="996"/>
    </location>
</feature>
<dbReference type="GO" id="GO:0005634">
    <property type="term" value="C:nucleus"/>
    <property type="evidence" value="ECO:0007669"/>
    <property type="project" value="UniProtKB-SubCell"/>
</dbReference>
<feature type="domain" description="C2H2-type" evidence="13">
    <location>
        <begin position="1152"/>
        <end position="1175"/>
    </location>
</feature>
<feature type="compositionally biased region" description="Basic and acidic residues" evidence="12">
    <location>
        <begin position="204"/>
        <end position="218"/>
    </location>
</feature>
<evidence type="ECO:0000259" key="14">
    <source>
        <dbReference type="PROSITE" id="PS51915"/>
    </source>
</evidence>
<feature type="region of interest" description="Disordered" evidence="12">
    <location>
        <begin position="200"/>
        <end position="256"/>
    </location>
</feature>
<evidence type="ECO:0000256" key="10">
    <source>
        <dbReference type="PROSITE-ProRule" id="PRU00042"/>
    </source>
</evidence>
<feature type="domain" description="ZAD" evidence="14">
    <location>
        <begin position="11"/>
        <end position="87"/>
    </location>
</feature>
<evidence type="ECO:0000256" key="9">
    <source>
        <dbReference type="ARBA" id="ARBA00023242"/>
    </source>
</evidence>
<evidence type="ECO:0000256" key="11">
    <source>
        <dbReference type="PROSITE-ProRule" id="PRU01263"/>
    </source>
</evidence>
<feature type="domain" description="C2H2-type" evidence="13">
    <location>
        <begin position="996"/>
        <end position="1023"/>
    </location>
</feature>
<keyword evidence="4" id="KW-0677">Repeat</keyword>
<keyword evidence="3 11" id="KW-0479">Metal-binding</keyword>
<dbReference type="PROSITE" id="PS51915">
    <property type="entry name" value="ZAD"/>
    <property type="match status" value="1"/>
</dbReference>
<feature type="binding site" evidence="11">
    <location>
        <position position="63"/>
    </location>
    <ligand>
        <name>Zn(2+)</name>
        <dbReference type="ChEBI" id="CHEBI:29105"/>
    </ligand>
</feature>
<feature type="domain" description="C2H2-type" evidence="13">
    <location>
        <begin position="452"/>
        <end position="480"/>
    </location>
</feature>
<sequence length="1251" mass="144991">MAQQTFGNYSSCCRLCLSENSSSLKSVFDSSTSRSSLSQRIYTSLGIEIEASDKISTMICQSCIGILNEWDKYKRSCLINQRTLELRMQNWNSNQIADVSLQIKDETLYDEVDDTARAVNDEEREGAIKEEPMETEQYNLDDSFEDLPPPLTPHPPESENIFNEDNSSTSFNDETVNSVPSGDSRVCSICDKVFSSVSNKNKHERTIHANKNQEDSENTKSQNSEVCIDDENSSGLHSCNGETNMSDAQPIPATVDNFTSESDQQKIQFAANLKLKLQHHATPSPSPYTFNGFTKIETSYLEKCKAMIKMNETFICICHNEQLHSFKQILQHIRKNPIWFPCYTCFNCMITFTDRSTYMKHYASCPKEKLRNLKRLAEAKENTEMKVRLYQLYVCMLCHFIFAYHEDFCQHVNTFHVGNSETETSCKKCSTTFETADALRRHMYLSSCIMNYRCDICGKIMGSMTEFKAHCELEHDSSEGFSLESKDNYRKRVSAPAELIKRPEEVKRRNREAPRLEPEATEVTEEREKVVNPHALVGPKKKSRSACHVCGKVYSSYHNMMRHAKTHDQSLNTLMCKYCPETFRLVVQLKQHENEVHNINKSPDQVPRSKSTPRNVKEFKYSCLECKATFDDLVKFTKHKDMHRLPCEDCGKKFTTQKELDQHRSVHLNIKVYRDSKTQNYKSSMVSALLMCEVCDKVFDTKEELVQHKSLHEQMPILTAQDRPEDDKKDNTKKYSCQVCNKTYLGYGGLWEHNNKHHPGRKIPREYPRQCKYCDKMLFTGGSWYMHKQMHERLSFQSQKVSNNTNHVNDAKSAAKKTTSKDSDDAESYFTCKKCFKVFSSKYNLRNHMKCHGINTNSTSRAQSKLGNKSKTYWCDVCHQACLGLAELQKHKLEHVEEGIPQLNNEIQAVEPKKLHIFLCDLCDKDFTTKFALKKHKERHDLECTPIQKKRYFYCKHCKIPFKNMTILEDHMQGEHNESVAPKPHTNQSTTTSNKHPCSVCKKVFDTASALSSHQGWHKRGKVEKQLRTQEKLFRKMVNSFPSKEDNKKQQNELQPQHQTPTEMESFQCLTCFLQFSNETALQLHVLEAHRKIDTKQIVVFHCDPCNLDFETQLAYNKHQQLHKVVEQQKTNQQQHHVPPQVIDGQKVSKNFSCKYCPANFTRSDHLNAHIKENHREFIKKNFKCTQCDRLFEKQNALSTHLKVHERQKQVAGTEKSIDKLPKKFYSCSICHVGFPIAKDLRNHIISTHPF</sequence>
<dbReference type="SMART" id="SM00868">
    <property type="entry name" value="zf-AD"/>
    <property type="match status" value="1"/>
</dbReference>
<evidence type="ECO:0000313" key="15">
    <source>
        <dbReference type="Proteomes" id="UP000192223"/>
    </source>
</evidence>
<dbReference type="PROSITE" id="PS00028">
    <property type="entry name" value="ZINC_FINGER_C2H2_1"/>
    <property type="match status" value="19"/>
</dbReference>
<proteinExistence type="inferred from homology"/>
<feature type="binding site" evidence="11">
    <location>
        <position position="13"/>
    </location>
    <ligand>
        <name>Zn(2+)</name>
        <dbReference type="ChEBI" id="CHEBI:29105"/>
    </ligand>
</feature>
<feature type="domain" description="C2H2-type" evidence="13">
    <location>
        <begin position="735"/>
        <end position="763"/>
    </location>
</feature>
<feature type="domain" description="C2H2-type" evidence="13">
    <location>
        <begin position="185"/>
        <end position="213"/>
    </location>
</feature>
<dbReference type="GeneID" id="108745267"/>
<dbReference type="Pfam" id="PF13912">
    <property type="entry name" value="zf-C2H2_6"/>
    <property type="match status" value="2"/>
</dbReference>
<feature type="binding site" evidence="11">
    <location>
        <position position="60"/>
    </location>
    <ligand>
        <name>Zn(2+)</name>
        <dbReference type="ChEBI" id="CHEBI:29105"/>
    </ligand>
</feature>
<name>A0A1W4XWR2_AGRPL</name>
<accession>A0A1W4XWR2</accession>